<name>A0A8C6S230_9GOBI</name>
<dbReference type="PROSITE" id="PS00828">
    <property type="entry name" value="RIBOSOMAL_L36"/>
    <property type="match status" value="1"/>
</dbReference>
<dbReference type="Proteomes" id="UP000694523">
    <property type="component" value="Unplaced"/>
</dbReference>
<dbReference type="SUPFAM" id="SSF57840">
    <property type="entry name" value="Ribosomal protein L36"/>
    <property type="match status" value="1"/>
</dbReference>
<dbReference type="GO" id="GO:0005762">
    <property type="term" value="C:mitochondrial large ribosomal subunit"/>
    <property type="evidence" value="ECO:0007669"/>
    <property type="project" value="TreeGrafter"/>
</dbReference>
<reference evidence="8" key="2">
    <citation type="submission" date="2025-09" db="UniProtKB">
        <authorList>
            <consortium name="Ensembl"/>
        </authorList>
    </citation>
    <scope>IDENTIFICATION</scope>
</reference>
<proteinExistence type="inferred from homology"/>
<dbReference type="GO" id="GO:0006412">
    <property type="term" value="P:translation"/>
    <property type="evidence" value="ECO:0007669"/>
    <property type="project" value="InterPro"/>
</dbReference>
<dbReference type="AlphaFoldDB" id="A0A8C6S230"/>
<dbReference type="InterPro" id="IPR035977">
    <property type="entry name" value="Ribosomal_bL36_sp"/>
</dbReference>
<dbReference type="NCBIfam" id="TIGR01022">
    <property type="entry name" value="rpmJ_bact"/>
    <property type="match status" value="1"/>
</dbReference>
<evidence type="ECO:0000313" key="8">
    <source>
        <dbReference type="Ensembl" id="ENSNMLP00000000443.1"/>
    </source>
</evidence>
<dbReference type="HAMAP" id="MF_00251">
    <property type="entry name" value="Ribosomal_bL36"/>
    <property type="match status" value="1"/>
</dbReference>
<dbReference type="GO" id="GO:0003735">
    <property type="term" value="F:structural constituent of ribosome"/>
    <property type="evidence" value="ECO:0007669"/>
    <property type="project" value="InterPro"/>
</dbReference>
<accession>A0A8C6S230</accession>
<keyword evidence="5" id="KW-0496">Mitochondrion</keyword>
<comment type="similarity">
    <text evidence="2 7">Belongs to the bacterial ribosomal protein bL36 family.</text>
</comment>
<keyword evidence="3" id="KW-0809">Transit peptide</keyword>
<evidence type="ECO:0000256" key="1">
    <source>
        <dbReference type="ARBA" id="ARBA00004173"/>
    </source>
</evidence>
<evidence type="ECO:0000256" key="7">
    <source>
        <dbReference type="RuleBase" id="RU000570"/>
    </source>
</evidence>
<evidence type="ECO:0000256" key="3">
    <source>
        <dbReference type="ARBA" id="ARBA00022946"/>
    </source>
</evidence>
<dbReference type="Ensembl" id="ENSNMLT00000000527.1">
    <property type="protein sequence ID" value="ENSNMLP00000000443.1"/>
    <property type="gene ID" value="ENSNMLG00000000371.1"/>
</dbReference>
<evidence type="ECO:0000256" key="4">
    <source>
        <dbReference type="ARBA" id="ARBA00022980"/>
    </source>
</evidence>
<dbReference type="Pfam" id="PF00444">
    <property type="entry name" value="Ribosomal_L36"/>
    <property type="match status" value="1"/>
</dbReference>
<evidence type="ECO:0000313" key="9">
    <source>
        <dbReference type="Proteomes" id="UP000694523"/>
    </source>
</evidence>
<reference evidence="8" key="1">
    <citation type="submission" date="2025-08" db="UniProtKB">
        <authorList>
            <consortium name="Ensembl"/>
        </authorList>
    </citation>
    <scope>IDENTIFICATION</scope>
</reference>
<dbReference type="PANTHER" id="PTHR46909:SF1">
    <property type="entry name" value="LARGE RIBOSOMAL SUBUNIT PROTEIN BL36M"/>
    <property type="match status" value="1"/>
</dbReference>
<organism evidence="8 9">
    <name type="scientific">Neogobius melanostomus</name>
    <name type="common">round goby</name>
    <dbReference type="NCBI Taxonomy" id="47308"/>
    <lineage>
        <taxon>Eukaryota</taxon>
        <taxon>Metazoa</taxon>
        <taxon>Chordata</taxon>
        <taxon>Craniata</taxon>
        <taxon>Vertebrata</taxon>
        <taxon>Euteleostomi</taxon>
        <taxon>Actinopterygii</taxon>
        <taxon>Neopterygii</taxon>
        <taxon>Teleostei</taxon>
        <taxon>Neoteleostei</taxon>
        <taxon>Acanthomorphata</taxon>
        <taxon>Gobiaria</taxon>
        <taxon>Gobiiformes</taxon>
        <taxon>Gobioidei</taxon>
        <taxon>Gobiidae</taxon>
        <taxon>Benthophilinae</taxon>
        <taxon>Neogobiini</taxon>
        <taxon>Neogobius</taxon>
    </lineage>
</organism>
<dbReference type="InterPro" id="IPR000473">
    <property type="entry name" value="Ribosomal_bL36"/>
</dbReference>
<protein>
    <recommendedName>
        <fullName evidence="7">Ribosomal protein</fullName>
    </recommendedName>
</protein>
<evidence type="ECO:0000256" key="2">
    <source>
        <dbReference type="ARBA" id="ARBA00007645"/>
    </source>
</evidence>
<keyword evidence="6 7" id="KW-0687">Ribonucleoprotein</keyword>
<keyword evidence="9" id="KW-1185">Reference proteome</keyword>
<sequence length="112" mass="12632">MALVILKHMASLTRHINRFSMRFTSSAATSHSCLRILSAAPSALLWTTGIHTTQPHPSLLGQCQALSCIQPTAGMKTKSALKRRCKDCFFVRRRGRLFVFCKTHPRHKQRQG</sequence>
<evidence type="ECO:0000256" key="5">
    <source>
        <dbReference type="ARBA" id="ARBA00023128"/>
    </source>
</evidence>
<dbReference type="InterPro" id="IPR052143">
    <property type="entry name" value="Mitoribosomal_bL36m"/>
</dbReference>
<dbReference type="PANTHER" id="PTHR46909">
    <property type="entry name" value="39S RIBOSOMAL PROTEIN L36, MITOCHONDRIAL"/>
    <property type="match status" value="1"/>
</dbReference>
<comment type="subcellular location">
    <subcellularLocation>
        <location evidence="1">Mitochondrion</location>
    </subcellularLocation>
</comment>
<keyword evidence="4 7" id="KW-0689">Ribosomal protein</keyword>
<evidence type="ECO:0000256" key="6">
    <source>
        <dbReference type="ARBA" id="ARBA00023274"/>
    </source>
</evidence>